<accession>A0A6J7ZXN4</accession>
<feature type="domain" description="BACK" evidence="3">
    <location>
        <begin position="75"/>
        <end position="161"/>
    </location>
</feature>
<dbReference type="SMART" id="SM00875">
    <property type="entry name" value="BACK"/>
    <property type="match status" value="1"/>
</dbReference>
<reference evidence="4 5" key="1">
    <citation type="submission" date="2020-06" db="EMBL/GenBank/DDBJ databases">
        <authorList>
            <person name="Li R."/>
            <person name="Bekaert M."/>
        </authorList>
    </citation>
    <scope>NUCLEOTIDE SEQUENCE [LARGE SCALE GENOMIC DNA]</scope>
    <source>
        <strain evidence="5">wild</strain>
    </source>
</reference>
<keyword evidence="5" id="KW-1185">Reference proteome</keyword>
<dbReference type="EMBL" id="CACVKT020000231">
    <property type="protein sequence ID" value="CAC5357753.1"/>
    <property type="molecule type" value="Genomic_DNA"/>
</dbReference>
<evidence type="ECO:0000313" key="5">
    <source>
        <dbReference type="Proteomes" id="UP000507470"/>
    </source>
</evidence>
<evidence type="ECO:0000256" key="2">
    <source>
        <dbReference type="ARBA" id="ARBA00022737"/>
    </source>
</evidence>
<gene>
    <name evidence="4" type="ORF">MCOR_1283</name>
</gene>
<dbReference type="Gene3D" id="1.25.40.420">
    <property type="match status" value="1"/>
</dbReference>
<keyword evidence="2" id="KW-0677">Repeat</keyword>
<protein>
    <recommendedName>
        <fullName evidence="3">BACK domain-containing protein</fullName>
    </recommendedName>
</protein>
<proteinExistence type="predicted"/>
<dbReference type="PANTHER" id="PTHR45632:SF3">
    <property type="entry name" value="KELCH-LIKE PROTEIN 32"/>
    <property type="match status" value="1"/>
</dbReference>
<name>A0A6J7ZXN4_MYTCO</name>
<dbReference type="Gene3D" id="2.120.10.80">
    <property type="entry name" value="Kelch-type beta propeller"/>
    <property type="match status" value="1"/>
</dbReference>
<dbReference type="AlphaFoldDB" id="A0A6J7ZXN4"/>
<dbReference type="InterPro" id="IPR011705">
    <property type="entry name" value="BACK"/>
</dbReference>
<organism evidence="4 5">
    <name type="scientific">Mytilus coruscus</name>
    <name type="common">Sea mussel</name>
    <dbReference type="NCBI Taxonomy" id="42192"/>
    <lineage>
        <taxon>Eukaryota</taxon>
        <taxon>Metazoa</taxon>
        <taxon>Spiralia</taxon>
        <taxon>Lophotrochozoa</taxon>
        <taxon>Mollusca</taxon>
        <taxon>Bivalvia</taxon>
        <taxon>Autobranchia</taxon>
        <taxon>Pteriomorphia</taxon>
        <taxon>Mytilida</taxon>
        <taxon>Mytiloidea</taxon>
        <taxon>Mytilidae</taxon>
        <taxon>Mytilinae</taxon>
        <taxon>Mytilus</taxon>
    </lineage>
</organism>
<evidence type="ECO:0000256" key="1">
    <source>
        <dbReference type="ARBA" id="ARBA00022441"/>
    </source>
</evidence>
<evidence type="ECO:0000259" key="3">
    <source>
        <dbReference type="SMART" id="SM00875"/>
    </source>
</evidence>
<dbReference type="CDD" id="cd14733">
    <property type="entry name" value="BACK"/>
    <property type="match status" value="1"/>
</dbReference>
<dbReference type="SUPFAM" id="SSF117281">
    <property type="entry name" value="Kelch motif"/>
    <property type="match status" value="1"/>
</dbReference>
<dbReference type="Pfam" id="PF07707">
    <property type="entry name" value="BACK"/>
    <property type="match status" value="1"/>
</dbReference>
<keyword evidence="1" id="KW-0880">Kelch repeat</keyword>
<dbReference type="Proteomes" id="UP000507470">
    <property type="component" value="Unassembled WGS sequence"/>
</dbReference>
<dbReference type="OrthoDB" id="6163797at2759"/>
<dbReference type="InterPro" id="IPR015915">
    <property type="entry name" value="Kelch-typ_b-propeller"/>
</dbReference>
<evidence type="ECO:0000313" key="4">
    <source>
        <dbReference type="EMBL" id="CAC5357753.1"/>
    </source>
</evidence>
<sequence>MHEATNCVDKCEMVVNSYPDHVRKHVVEILKTGVVPEGILATENIVYYLEVGFMSPPLKYACEDVLLKHINAINCVDALEIASRFGLLSLVKTATEMVSENFHNLWNTESFTRLSENDLDTLFNIDKIARHKDIFRALQKWHGCNHEPRMLTYCRLLEVVQRRRTENPKQDIKRKCATYHAMLMSSASKSKTGVVTAVFNCDGEVVCHRSLFKSNDIKEDFSLTCVQKDETDAPYVYIASGKHVFRYDPIVNKHESCENLVHNRSQGSLVSMGDCVYAIGGHHNNKNVLEIEELDTKSHKGKLFKKNGWKVIVKIPEHITLHAAPCLAYKDEIYIIGESMSLPENKPCLAVLVFSPNDRSIRVVAEFPKKCSDCKAILHDKNIYFASSEGYFLKLDIVSNIFSSCSDLIAKETNITMYSDGKMIYTVGSSSSGQFERNCYDTETNSWKRIRNYNLNLPVHGLCDIKVPSYTNVVPFYDTEFKEIKR</sequence>
<dbReference type="PANTHER" id="PTHR45632">
    <property type="entry name" value="LD33804P"/>
    <property type="match status" value="1"/>
</dbReference>